<feature type="domain" description="HTH rpiR-type" evidence="4">
    <location>
        <begin position="10"/>
        <end position="86"/>
    </location>
</feature>
<evidence type="ECO:0000256" key="1">
    <source>
        <dbReference type="ARBA" id="ARBA00023015"/>
    </source>
</evidence>
<keyword evidence="1" id="KW-0805">Transcription regulation</keyword>
<dbReference type="EMBL" id="JBHTBH010000006">
    <property type="protein sequence ID" value="MFC7329082.1"/>
    <property type="molecule type" value="Genomic_DNA"/>
</dbReference>
<feature type="domain" description="SIS" evidence="5">
    <location>
        <begin position="134"/>
        <end position="271"/>
    </location>
</feature>
<dbReference type="InterPro" id="IPR035472">
    <property type="entry name" value="RpiR-like_SIS"/>
</dbReference>
<keyword evidence="7" id="KW-1185">Reference proteome</keyword>
<dbReference type="PANTHER" id="PTHR30514">
    <property type="entry name" value="GLUCOKINASE"/>
    <property type="match status" value="1"/>
</dbReference>
<organism evidence="6 7">
    <name type="scientific">Marinactinospora rubrisoli</name>
    <dbReference type="NCBI Taxonomy" id="2715399"/>
    <lineage>
        <taxon>Bacteria</taxon>
        <taxon>Bacillati</taxon>
        <taxon>Actinomycetota</taxon>
        <taxon>Actinomycetes</taxon>
        <taxon>Streptosporangiales</taxon>
        <taxon>Nocardiopsidaceae</taxon>
        <taxon>Marinactinospora</taxon>
    </lineage>
</organism>
<dbReference type="InterPro" id="IPR046348">
    <property type="entry name" value="SIS_dom_sf"/>
</dbReference>
<evidence type="ECO:0000256" key="3">
    <source>
        <dbReference type="ARBA" id="ARBA00023163"/>
    </source>
</evidence>
<evidence type="ECO:0000259" key="4">
    <source>
        <dbReference type="PROSITE" id="PS51071"/>
    </source>
</evidence>
<reference evidence="7" key="1">
    <citation type="journal article" date="2019" name="Int. J. Syst. Evol. Microbiol.">
        <title>The Global Catalogue of Microorganisms (GCM) 10K type strain sequencing project: providing services to taxonomists for standard genome sequencing and annotation.</title>
        <authorList>
            <consortium name="The Broad Institute Genomics Platform"/>
            <consortium name="The Broad Institute Genome Sequencing Center for Infectious Disease"/>
            <person name="Wu L."/>
            <person name="Ma J."/>
        </authorList>
    </citation>
    <scope>NUCLEOTIDE SEQUENCE [LARGE SCALE GENOMIC DNA]</scope>
    <source>
        <strain evidence="7">CGMCC 4.7382</strain>
    </source>
</reference>
<evidence type="ECO:0000313" key="7">
    <source>
        <dbReference type="Proteomes" id="UP001596540"/>
    </source>
</evidence>
<comment type="caution">
    <text evidence="6">The sequence shown here is derived from an EMBL/GenBank/DDBJ whole genome shotgun (WGS) entry which is preliminary data.</text>
</comment>
<dbReference type="InterPro" id="IPR036388">
    <property type="entry name" value="WH-like_DNA-bd_sf"/>
</dbReference>
<dbReference type="PROSITE" id="PS51464">
    <property type="entry name" value="SIS"/>
    <property type="match status" value="1"/>
</dbReference>
<dbReference type="InterPro" id="IPR009057">
    <property type="entry name" value="Homeodomain-like_sf"/>
</dbReference>
<dbReference type="Pfam" id="PF01380">
    <property type="entry name" value="SIS"/>
    <property type="match status" value="1"/>
</dbReference>
<dbReference type="Proteomes" id="UP001596540">
    <property type="component" value="Unassembled WGS sequence"/>
</dbReference>
<evidence type="ECO:0000313" key="6">
    <source>
        <dbReference type="EMBL" id="MFC7329082.1"/>
    </source>
</evidence>
<dbReference type="Gene3D" id="1.10.10.10">
    <property type="entry name" value="Winged helix-like DNA-binding domain superfamily/Winged helix DNA-binding domain"/>
    <property type="match status" value="1"/>
</dbReference>
<evidence type="ECO:0000259" key="5">
    <source>
        <dbReference type="PROSITE" id="PS51464"/>
    </source>
</evidence>
<dbReference type="CDD" id="cd05013">
    <property type="entry name" value="SIS_RpiR"/>
    <property type="match status" value="1"/>
</dbReference>
<keyword evidence="3" id="KW-0804">Transcription</keyword>
<sequence>MNPTELLDGPSFTERITARAGQLTRSERTVAQFIHRDPDTAVVSSAAALGRLTGTSDATVLRTVRALGYRTLPELQRAVVAHLRRRTDLTIQLAARAEAMSPAAPSVLDQVRADSERLVHDLNAHIPPESWRKCVELVGSASHVLCFGTGPSGAIAQHLALSLSRVGMHASAMHDSGVQLADALTAVRPDWTIVVFAPLRLFREFPAVLDHARDVGARTIAVTEMFTRELRRHADVVLTTPPSVETTGSETLAPLVLAHALALEVARLRPAEATRRTQLIERLRLQITGRAGR</sequence>
<proteinExistence type="predicted"/>
<keyword evidence="2" id="KW-0238">DNA-binding</keyword>
<dbReference type="Pfam" id="PF01418">
    <property type="entry name" value="HTH_6"/>
    <property type="match status" value="1"/>
</dbReference>
<dbReference type="Gene3D" id="3.40.50.10490">
    <property type="entry name" value="Glucose-6-phosphate isomerase like protein, domain 1"/>
    <property type="match status" value="1"/>
</dbReference>
<dbReference type="SUPFAM" id="SSF53697">
    <property type="entry name" value="SIS domain"/>
    <property type="match status" value="1"/>
</dbReference>
<dbReference type="InterPro" id="IPR000281">
    <property type="entry name" value="HTH_RpiR"/>
</dbReference>
<protein>
    <submittedName>
        <fullName evidence="6">MurR/RpiR family transcriptional regulator</fullName>
    </submittedName>
</protein>
<name>A0ABW2KGM5_9ACTN</name>
<dbReference type="PROSITE" id="PS51071">
    <property type="entry name" value="HTH_RPIR"/>
    <property type="match status" value="1"/>
</dbReference>
<evidence type="ECO:0000256" key="2">
    <source>
        <dbReference type="ARBA" id="ARBA00023125"/>
    </source>
</evidence>
<gene>
    <name evidence="6" type="ORF">ACFQRF_15185</name>
</gene>
<dbReference type="InterPro" id="IPR047640">
    <property type="entry name" value="RpiR-like"/>
</dbReference>
<accession>A0ABW2KGM5</accession>
<dbReference type="InterPro" id="IPR001347">
    <property type="entry name" value="SIS_dom"/>
</dbReference>
<dbReference type="SUPFAM" id="SSF46689">
    <property type="entry name" value="Homeodomain-like"/>
    <property type="match status" value="1"/>
</dbReference>
<dbReference type="RefSeq" id="WP_379871725.1">
    <property type="nucleotide sequence ID" value="NZ_JBHTBH010000006.1"/>
</dbReference>